<organism evidence="1 2">
    <name type="scientific">Ajellomyces capsulatus (strain G186AR / H82 / ATCC MYA-2454 / RMSCC 2432)</name>
    <name type="common">Darling's disease fungus</name>
    <name type="synonym">Histoplasma capsulatum</name>
    <dbReference type="NCBI Taxonomy" id="447093"/>
    <lineage>
        <taxon>Eukaryota</taxon>
        <taxon>Fungi</taxon>
        <taxon>Dikarya</taxon>
        <taxon>Ascomycota</taxon>
        <taxon>Pezizomycotina</taxon>
        <taxon>Eurotiomycetes</taxon>
        <taxon>Eurotiomycetidae</taxon>
        <taxon>Onygenales</taxon>
        <taxon>Ajellomycetaceae</taxon>
        <taxon>Histoplasma</taxon>
    </lineage>
</organism>
<dbReference type="AlphaFoldDB" id="C0NE60"/>
<dbReference type="RefSeq" id="XP_045290989.1">
    <property type="nucleotide sequence ID" value="XM_045429202.1"/>
</dbReference>
<sequence length="113" mass="12831">MSWLTAKADRSVAGRETMNRKLELAWELTSKLELEFALEGKSEPPAANKQRGYRYLETSLSRAWQMHANAGVDHRHRTPPPAAIFLDPQRSAHRESKVYCVKQGHTPALPTHI</sequence>
<gene>
    <name evidence="1" type="ORF">HCBG_02153</name>
</gene>
<keyword evidence="2" id="KW-1185">Reference proteome</keyword>
<proteinExistence type="predicted"/>
<protein>
    <submittedName>
        <fullName evidence="1">Uncharacterized protein</fullName>
    </submittedName>
</protein>
<evidence type="ECO:0000313" key="2">
    <source>
        <dbReference type="Proteomes" id="UP000001631"/>
    </source>
</evidence>
<dbReference type="GeneID" id="69035169"/>
<dbReference type="EMBL" id="GG663364">
    <property type="protein sequence ID" value="EEH10509.1"/>
    <property type="molecule type" value="Genomic_DNA"/>
</dbReference>
<dbReference type="InParanoid" id="C0NE60"/>
<dbReference type="HOGENOM" id="CLU_2132807_0_0_1"/>
<evidence type="ECO:0000313" key="1">
    <source>
        <dbReference type="EMBL" id="EEH10509.1"/>
    </source>
</evidence>
<accession>C0NE60</accession>
<name>C0NE60_AJECG</name>
<reference evidence="1" key="1">
    <citation type="submission" date="2009-02" db="EMBL/GenBank/DDBJ databases">
        <title>The Genome Sequence of Ajellomyces capsulatus strain G186AR.</title>
        <authorList>
            <consortium name="The Broad Institute Genome Sequencing Platform"/>
            <person name="Champion M."/>
            <person name="Cuomo C."/>
            <person name="Ma L.-J."/>
            <person name="Henn M.R."/>
            <person name="Sil A."/>
            <person name="Goldman B."/>
            <person name="Young S.K."/>
            <person name="Kodira C.D."/>
            <person name="Zeng Q."/>
            <person name="Koehrsen M."/>
            <person name="Alvarado L."/>
            <person name="Berlin A."/>
            <person name="Borenstein D."/>
            <person name="Chen Z."/>
            <person name="Engels R."/>
            <person name="Freedman E."/>
            <person name="Gellesch M."/>
            <person name="Goldberg J."/>
            <person name="Griggs A."/>
            <person name="Gujja S."/>
            <person name="Heiman D."/>
            <person name="Hepburn T."/>
            <person name="Howarth C."/>
            <person name="Jen D."/>
            <person name="Larson L."/>
            <person name="Lewis B."/>
            <person name="Mehta T."/>
            <person name="Park D."/>
            <person name="Pearson M."/>
            <person name="Roberts A."/>
            <person name="Saif S."/>
            <person name="Shea T."/>
            <person name="Shenoy N."/>
            <person name="Sisk P."/>
            <person name="Stolte C."/>
            <person name="Sykes S."/>
            <person name="Walk T."/>
            <person name="White J."/>
            <person name="Yandava C."/>
            <person name="Klein B."/>
            <person name="McEwen J.G."/>
            <person name="Puccia R."/>
            <person name="Goldman G.H."/>
            <person name="Felipe M.S."/>
            <person name="Nino-Vega G."/>
            <person name="San-Blas G."/>
            <person name="Taylor J."/>
            <person name="Mendoza L."/>
            <person name="Galagan J."/>
            <person name="Nusbaum C."/>
            <person name="Birren B."/>
        </authorList>
    </citation>
    <scope>NUCLEOTIDE SEQUENCE</scope>
    <source>
        <strain evidence="1">G186AR</strain>
    </source>
</reference>
<dbReference type="Proteomes" id="UP000001631">
    <property type="component" value="Unassembled WGS sequence"/>
</dbReference>